<evidence type="ECO:0000259" key="5">
    <source>
        <dbReference type="Pfam" id="PF01397"/>
    </source>
</evidence>
<organism evidence="7 8">
    <name type="scientific">Trapa incisa</name>
    <dbReference type="NCBI Taxonomy" id="236973"/>
    <lineage>
        <taxon>Eukaryota</taxon>
        <taxon>Viridiplantae</taxon>
        <taxon>Streptophyta</taxon>
        <taxon>Embryophyta</taxon>
        <taxon>Tracheophyta</taxon>
        <taxon>Spermatophyta</taxon>
        <taxon>Magnoliopsida</taxon>
        <taxon>eudicotyledons</taxon>
        <taxon>Gunneridae</taxon>
        <taxon>Pentapetalae</taxon>
        <taxon>rosids</taxon>
        <taxon>malvids</taxon>
        <taxon>Myrtales</taxon>
        <taxon>Lythraceae</taxon>
        <taxon>Trapa</taxon>
    </lineage>
</organism>
<accession>A0AAN7Q3K8</accession>
<sequence>MEFSKWSMEPSHLANGHNGLTDCSESLHERTLKEVRNLIGKVKNGSLESLEMVDTLQRHGISYNFEKEIKSILREHFTWTCNGRSDSDNLYEIALRFRLLRQEGYNVPADVFECFMSQDDNTGKLTFDKKMTEDIIGLTSMYEASLLSIDGEDMLHEAAMFSKNALTASEKLFSSASADTDINGTNSPTLKELVKNTLLNPFHKSLPRFNSWSSKVYPQGPYEWTEAFRKLAILDSEMVASINRREAVQVTRWWKDLGLAKQLNFARDQPLKWYTWSMAVLPDPKLSKERLDITKPIAMVYIIDDLFDVYGSLDELTLLTEAITRWECMEELPDCMKACFRALDDITNEISNNVYMKQGWNPTYLIKQAWKDLCDAFLVEARWLTSSHFPSAEEYLRNAIITSGVHVVFVHLFAHLCEDVTGQDLDMLNRLLAISTPTAKILRLWDDLGSATDENQEGRDGSFLDYYIKENHNCSMEGARKHVMEMISDAWRDLNRECLFSPSVLKLLAEVSLNTARMVPLMYAYDKDGCLPRIQTYMKSLMFNALD</sequence>
<dbReference type="SFLD" id="SFLDG01019">
    <property type="entry name" value="Terpene_Cyclase_Like_1_C_Termi"/>
    <property type="match status" value="1"/>
</dbReference>
<dbReference type="InterPro" id="IPR008930">
    <property type="entry name" value="Terpenoid_cyclase/PrenylTrfase"/>
</dbReference>
<dbReference type="InterPro" id="IPR034741">
    <property type="entry name" value="Terpene_cyclase-like_1_C"/>
</dbReference>
<dbReference type="SUPFAM" id="SSF48239">
    <property type="entry name" value="Terpenoid cyclases/Protein prenyltransferases"/>
    <property type="match status" value="1"/>
</dbReference>
<evidence type="ECO:0000256" key="1">
    <source>
        <dbReference type="ARBA" id="ARBA00001946"/>
    </source>
</evidence>
<comment type="cofactor">
    <cofactor evidence="1">
        <name>Mg(2+)</name>
        <dbReference type="ChEBI" id="CHEBI:18420"/>
    </cofactor>
</comment>
<dbReference type="PANTHER" id="PTHR31225">
    <property type="entry name" value="OS04G0344100 PROTEIN-RELATED"/>
    <property type="match status" value="1"/>
</dbReference>
<dbReference type="Pfam" id="PF03936">
    <property type="entry name" value="Terpene_synth_C"/>
    <property type="match status" value="1"/>
</dbReference>
<dbReference type="InterPro" id="IPR036965">
    <property type="entry name" value="Terpene_synth_N_sf"/>
</dbReference>
<dbReference type="Gene3D" id="1.50.10.130">
    <property type="entry name" value="Terpene synthase, N-terminal domain"/>
    <property type="match status" value="1"/>
</dbReference>
<evidence type="ECO:0000313" key="8">
    <source>
        <dbReference type="Proteomes" id="UP001345219"/>
    </source>
</evidence>
<dbReference type="EMBL" id="JAXIOK010000012">
    <property type="protein sequence ID" value="KAK4759001.1"/>
    <property type="molecule type" value="Genomic_DNA"/>
</dbReference>
<feature type="domain" description="Terpene synthase N-terminal" evidence="5">
    <location>
        <begin position="30"/>
        <end position="170"/>
    </location>
</feature>
<feature type="domain" description="Terpene synthase metal-binding" evidence="6">
    <location>
        <begin position="255"/>
        <end position="493"/>
    </location>
</feature>
<evidence type="ECO:0000259" key="6">
    <source>
        <dbReference type="Pfam" id="PF03936"/>
    </source>
</evidence>
<evidence type="ECO:0000256" key="2">
    <source>
        <dbReference type="ARBA" id="ARBA00022723"/>
    </source>
</evidence>
<dbReference type="SFLD" id="SFLDS00005">
    <property type="entry name" value="Isoprenoid_Synthase_Type_I"/>
    <property type="match status" value="1"/>
</dbReference>
<reference evidence="7 8" key="1">
    <citation type="journal article" date="2023" name="Hortic Res">
        <title>Pangenome of water caltrop reveals structural variations and asymmetric subgenome divergence after allopolyploidization.</title>
        <authorList>
            <person name="Zhang X."/>
            <person name="Chen Y."/>
            <person name="Wang L."/>
            <person name="Yuan Y."/>
            <person name="Fang M."/>
            <person name="Shi L."/>
            <person name="Lu R."/>
            <person name="Comes H.P."/>
            <person name="Ma Y."/>
            <person name="Chen Y."/>
            <person name="Huang G."/>
            <person name="Zhou Y."/>
            <person name="Zheng Z."/>
            <person name="Qiu Y."/>
        </authorList>
    </citation>
    <scope>NUCLEOTIDE SEQUENCE [LARGE SCALE GENOMIC DNA]</scope>
    <source>
        <tissue evidence="7">Roots</tissue>
    </source>
</reference>
<dbReference type="InterPro" id="IPR005630">
    <property type="entry name" value="Terpene_synthase_metal-bd"/>
</dbReference>
<dbReference type="SUPFAM" id="SSF48576">
    <property type="entry name" value="Terpenoid synthases"/>
    <property type="match status" value="1"/>
</dbReference>
<name>A0AAN7Q3K8_9MYRT</name>
<evidence type="ECO:0000256" key="3">
    <source>
        <dbReference type="ARBA" id="ARBA00022842"/>
    </source>
</evidence>
<dbReference type="InterPro" id="IPR001906">
    <property type="entry name" value="Terpene_synth_N"/>
</dbReference>
<dbReference type="GO" id="GO:0016114">
    <property type="term" value="P:terpenoid biosynthetic process"/>
    <property type="evidence" value="ECO:0007669"/>
    <property type="project" value="InterPro"/>
</dbReference>
<evidence type="ECO:0000256" key="4">
    <source>
        <dbReference type="ARBA" id="ARBA00023239"/>
    </source>
</evidence>
<dbReference type="InterPro" id="IPR050148">
    <property type="entry name" value="Terpene_synthase-like"/>
</dbReference>
<dbReference type="Pfam" id="PF01397">
    <property type="entry name" value="Terpene_synth"/>
    <property type="match status" value="1"/>
</dbReference>
<dbReference type="PANTHER" id="PTHR31225:SF0">
    <property type="entry name" value="S-(+)-LINALOOL SYNTHASE, CHLOROPLASTIC"/>
    <property type="match status" value="1"/>
</dbReference>
<comment type="caution">
    <text evidence="7">The sequence shown here is derived from an EMBL/GenBank/DDBJ whole genome shotgun (WGS) entry which is preliminary data.</text>
</comment>
<dbReference type="Proteomes" id="UP001345219">
    <property type="component" value="Chromosome 15"/>
</dbReference>
<dbReference type="InterPro" id="IPR008949">
    <property type="entry name" value="Isoprenoid_synthase_dom_sf"/>
</dbReference>
<keyword evidence="4" id="KW-0456">Lyase</keyword>
<keyword evidence="8" id="KW-1185">Reference proteome</keyword>
<dbReference type="GO" id="GO:0010333">
    <property type="term" value="F:terpene synthase activity"/>
    <property type="evidence" value="ECO:0007669"/>
    <property type="project" value="InterPro"/>
</dbReference>
<keyword evidence="2" id="KW-0479">Metal-binding</keyword>
<evidence type="ECO:0000313" key="7">
    <source>
        <dbReference type="EMBL" id="KAK4759001.1"/>
    </source>
</evidence>
<dbReference type="AlphaFoldDB" id="A0AAN7Q3K8"/>
<gene>
    <name evidence="7" type="ORF">SAY87_020302</name>
</gene>
<protein>
    <submittedName>
        <fullName evidence="7">Uncharacterized protein</fullName>
    </submittedName>
</protein>
<dbReference type="GO" id="GO:0000287">
    <property type="term" value="F:magnesium ion binding"/>
    <property type="evidence" value="ECO:0007669"/>
    <property type="project" value="InterPro"/>
</dbReference>
<keyword evidence="3" id="KW-0460">Magnesium</keyword>
<dbReference type="Gene3D" id="1.10.600.10">
    <property type="entry name" value="Farnesyl Diphosphate Synthase"/>
    <property type="match status" value="1"/>
</dbReference>
<proteinExistence type="predicted"/>